<organism evidence="7">
    <name type="scientific">marine sediment metagenome</name>
    <dbReference type="NCBI Taxonomy" id="412755"/>
    <lineage>
        <taxon>unclassified sequences</taxon>
        <taxon>metagenomes</taxon>
        <taxon>ecological metagenomes</taxon>
    </lineage>
</organism>
<name>A0A0F9NFW6_9ZZZZ</name>
<dbReference type="InterPro" id="IPR013655">
    <property type="entry name" value="PAS_fold_3"/>
</dbReference>
<dbReference type="PANTHER" id="PTHR43304:SF1">
    <property type="entry name" value="PAC DOMAIN-CONTAINING PROTEIN"/>
    <property type="match status" value="1"/>
</dbReference>
<reference evidence="7" key="1">
    <citation type="journal article" date="2015" name="Nature">
        <title>Complex archaea that bridge the gap between prokaryotes and eukaryotes.</title>
        <authorList>
            <person name="Spang A."/>
            <person name="Saw J.H."/>
            <person name="Jorgensen S.L."/>
            <person name="Zaremba-Niedzwiedzka K."/>
            <person name="Martijn J."/>
            <person name="Lind A.E."/>
            <person name="van Eijk R."/>
            <person name="Schleper C."/>
            <person name="Guy L."/>
            <person name="Ettema T.J."/>
        </authorList>
    </citation>
    <scope>NUCLEOTIDE SEQUENCE</scope>
</reference>
<evidence type="ECO:0000256" key="2">
    <source>
        <dbReference type="ARBA" id="ARBA00012438"/>
    </source>
</evidence>
<dbReference type="PROSITE" id="PS50112">
    <property type="entry name" value="PAS"/>
    <property type="match status" value="1"/>
</dbReference>
<dbReference type="SMART" id="SM00091">
    <property type="entry name" value="PAS"/>
    <property type="match status" value="1"/>
</dbReference>
<dbReference type="SUPFAM" id="SSF55785">
    <property type="entry name" value="PYP-like sensor domain (PAS domain)"/>
    <property type="match status" value="1"/>
</dbReference>
<protein>
    <recommendedName>
        <fullName evidence="2">histidine kinase</fullName>
        <ecNumber evidence="2">2.7.13.3</ecNumber>
    </recommendedName>
</protein>
<keyword evidence="4" id="KW-0808">Transferase</keyword>
<dbReference type="EC" id="2.7.13.3" evidence="2"/>
<comment type="catalytic activity">
    <reaction evidence="1">
        <text>ATP + protein L-histidine = ADP + protein N-phospho-L-histidine.</text>
        <dbReference type="EC" id="2.7.13.3"/>
    </reaction>
</comment>
<dbReference type="AlphaFoldDB" id="A0A0F9NFW6"/>
<accession>A0A0F9NFW6</accession>
<dbReference type="InterPro" id="IPR052162">
    <property type="entry name" value="Sensor_kinase/Photoreceptor"/>
</dbReference>
<dbReference type="Gene3D" id="3.30.450.20">
    <property type="entry name" value="PAS domain"/>
    <property type="match status" value="1"/>
</dbReference>
<dbReference type="InterPro" id="IPR000014">
    <property type="entry name" value="PAS"/>
</dbReference>
<dbReference type="Pfam" id="PF08447">
    <property type="entry name" value="PAS_3"/>
    <property type="match status" value="1"/>
</dbReference>
<evidence type="ECO:0000256" key="3">
    <source>
        <dbReference type="ARBA" id="ARBA00022553"/>
    </source>
</evidence>
<dbReference type="PANTHER" id="PTHR43304">
    <property type="entry name" value="PHYTOCHROME-LIKE PROTEIN CPH1"/>
    <property type="match status" value="1"/>
</dbReference>
<dbReference type="CDD" id="cd00130">
    <property type="entry name" value="PAS"/>
    <property type="match status" value="1"/>
</dbReference>
<dbReference type="NCBIfam" id="TIGR00229">
    <property type="entry name" value="sensory_box"/>
    <property type="match status" value="1"/>
</dbReference>
<feature type="domain" description="PAS" evidence="6">
    <location>
        <begin position="11"/>
        <end position="81"/>
    </location>
</feature>
<keyword evidence="3" id="KW-0597">Phosphoprotein</keyword>
<evidence type="ECO:0000256" key="4">
    <source>
        <dbReference type="ARBA" id="ARBA00022679"/>
    </source>
</evidence>
<evidence type="ECO:0000256" key="1">
    <source>
        <dbReference type="ARBA" id="ARBA00000085"/>
    </source>
</evidence>
<comment type="caution">
    <text evidence="7">The sequence shown here is derived from an EMBL/GenBank/DDBJ whole genome shotgun (WGS) entry which is preliminary data.</text>
</comment>
<keyword evidence="5" id="KW-0418">Kinase</keyword>
<evidence type="ECO:0000256" key="5">
    <source>
        <dbReference type="ARBA" id="ARBA00022777"/>
    </source>
</evidence>
<evidence type="ECO:0000259" key="6">
    <source>
        <dbReference type="PROSITE" id="PS50112"/>
    </source>
</evidence>
<dbReference type="InterPro" id="IPR035965">
    <property type="entry name" value="PAS-like_dom_sf"/>
</dbReference>
<dbReference type="EMBL" id="LAZR01003425">
    <property type="protein sequence ID" value="KKN18450.1"/>
    <property type="molecule type" value="Genomic_DNA"/>
</dbReference>
<dbReference type="GO" id="GO:0004673">
    <property type="term" value="F:protein histidine kinase activity"/>
    <property type="evidence" value="ECO:0007669"/>
    <property type="project" value="UniProtKB-EC"/>
</dbReference>
<gene>
    <name evidence="7" type="ORF">LCGC14_0955590</name>
</gene>
<proteinExistence type="predicted"/>
<sequence length="147" mass="17114">MKQKEELLIDLGRRYRDIINNILDVIVEVDAKGKFIYLSPQVYDMFGFQPEELIGLRAHKFIHPEDLSRFKKAMDKVLKFGNPLIEEFRVKHKRGNYIQISVKGSLAKGNDFNFLILKQFSQIASLNQVDNQLMELNGLVLNFSQQL</sequence>
<evidence type="ECO:0000313" key="7">
    <source>
        <dbReference type="EMBL" id="KKN18450.1"/>
    </source>
</evidence>